<dbReference type="InterPro" id="IPR024078">
    <property type="entry name" value="LmbE-like_dom_sf"/>
</dbReference>
<comment type="caution">
    <text evidence="1">The sequence shown here is derived from an EMBL/GenBank/DDBJ whole genome shotgun (WGS) entry which is preliminary data.</text>
</comment>
<organism evidence="1">
    <name type="scientific">marine sediment metagenome</name>
    <dbReference type="NCBI Taxonomy" id="412755"/>
    <lineage>
        <taxon>unclassified sequences</taxon>
        <taxon>metagenomes</taxon>
        <taxon>ecological metagenomes</taxon>
    </lineage>
</organism>
<evidence type="ECO:0000313" key="1">
    <source>
        <dbReference type="EMBL" id="GAI93083.1"/>
    </source>
</evidence>
<dbReference type="AlphaFoldDB" id="X1SJF1"/>
<protein>
    <submittedName>
        <fullName evidence="1">Uncharacterized protein</fullName>
    </submittedName>
</protein>
<dbReference type="EMBL" id="BARW01024540">
    <property type="protein sequence ID" value="GAI93083.1"/>
    <property type="molecule type" value="Genomic_DNA"/>
</dbReference>
<reference evidence="1" key="1">
    <citation type="journal article" date="2014" name="Front. Microbiol.">
        <title>High frequency of phylogenetically diverse reductive dehalogenase-homologous genes in deep subseafloor sedimentary metagenomes.</title>
        <authorList>
            <person name="Kawai M."/>
            <person name="Futagami T."/>
            <person name="Toyoda A."/>
            <person name="Takaki Y."/>
            <person name="Nishi S."/>
            <person name="Hori S."/>
            <person name="Arai W."/>
            <person name="Tsubouchi T."/>
            <person name="Morono Y."/>
            <person name="Uchiyama I."/>
            <person name="Ito T."/>
            <person name="Fujiyama A."/>
            <person name="Inagaki F."/>
            <person name="Takami H."/>
        </authorList>
    </citation>
    <scope>NUCLEOTIDE SEQUENCE</scope>
    <source>
        <strain evidence="1">Expedition CK06-06</strain>
    </source>
</reference>
<accession>X1SJF1</accession>
<proteinExistence type="predicted"/>
<gene>
    <name evidence="1" type="ORF">S12H4_40440</name>
</gene>
<dbReference type="SUPFAM" id="SSF102588">
    <property type="entry name" value="LmbE-like"/>
    <property type="match status" value="1"/>
</dbReference>
<feature type="non-terminal residue" evidence="1">
    <location>
        <position position="30"/>
    </location>
</feature>
<name>X1SJF1_9ZZZZ</name>
<sequence>MKLDALAFGAHTDDLELACSGTIIKLGASR</sequence>